<reference evidence="1 2" key="1">
    <citation type="submission" date="2019-11" db="EMBL/GenBank/DDBJ databases">
        <authorList>
            <person name="Lewis R."/>
            <person name="Clooney A.G."/>
            <person name="Stockdale S.R."/>
            <person name="Buttimer C."/>
            <person name="Draper L.A."/>
            <person name="Ross R.P."/>
            <person name="Hill C."/>
        </authorList>
    </citation>
    <scope>NUCLEOTIDE SEQUENCE [LARGE SCALE GENOMIC DNA]</scope>
</reference>
<evidence type="ECO:0000313" key="2">
    <source>
        <dbReference type="Proteomes" id="UP000464669"/>
    </source>
</evidence>
<evidence type="ECO:0000313" key="1">
    <source>
        <dbReference type="EMBL" id="QGH71884.1"/>
    </source>
</evidence>
<proteinExistence type="predicted"/>
<accession>A0A6B7ZF67</accession>
<protein>
    <submittedName>
        <fullName evidence="1">Uncharacterized protein</fullName>
    </submittedName>
</protein>
<organism evidence="1 2">
    <name type="scientific">Klebsiella phage N1M2</name>
    <dbReference type="NCBI Taxonomy" id="2664939"/>
    <lineage>
        <taxon>Viruses</taxon>
        <taxon>Duplodnaviria</taxon>
        <taxon>Heunggongvirae</taxon>
        <taxon>Uroviricota</taxon>
        <taxon>Caudoviricetes</taxon>
        <taxon>Chimalliviridae</taxon>
        <taxon>Nimduovirus</taxon>
        <taxon>Nimduovirus N1M2</taxon>
    </lineage>
</organism>
<dbReference type="Proteomes" id="UP000464669">
    <property type="component" value="Segment"/>
</dbReference>
<keyword evidence="2" id="KW-1185">Reference proteome</keyword>
<dbReference type="EMBL" id="MN642089">
    <property type="protein sequence ID" value="QGH71884.1"/>
    <property type="molecule type" value="Genomic_DNA"/>
</dbReference>
<gene>
    <name evidence="1" type="ORF">N1M2_21</name>
</gene>
<sequence>MNNSQVGRWNVILDGKLIKVVDRQTGGELNIHTTHHPDPGENDLNPTIEIINDLIEQLAEHRLILQLIGKENNIYVTGTNVVLDGSVSLHRCDLRNPHLTDVELRIVDTREADQVRINKSTVYEFTSPKLESELHISHCHFTGELKPRVTSARTEFYLNECRNGDMW</sequence>
<name>A0A6B7ZF67_9CAUD</name>